<evidence type="ECO:0000256" key="1">
    <source>
        <dbReference type="SAM" id="Coils"/>
    </source>
</evidence>
<dbReference type="Proteomes" id="UP000799766">
    <property type="component" value="Unassembled WGS sequence"/>
</dbReference>
<dbReference type="PROSITE" id="PS50011">
    <property type="entry name" value="PROTEIN_KINASE_DOM"/>
    <property type="match status" value="1"/>
</dbReference>
<dbReference type="InterPro" id="IPR000719">
    <property type="entry name" value="Prot_kinase_dom"/>
</dbReference>
<dbReference type="SUPFAM" id="SSF56112">
    <property type="entry name" value="Protein kinase-like (PK-like)"/>
    <property type="match status" value="1"/>
</dbReference>
<feature type="coiled-coil region" evidence="1">
    <location>
        <begin position="280"/>
        <end position="307"/>
    </location>
</feature>
<keyword evidence="1" id="KW-0175">Coiled coil</keyword>
<sequence length="308" mass="34690">MADPDITVVPITIYRASIPFTEQVPIHKSSLPPGISASDVIGGGHCSLIAVHPETKRVLKFAHESRTRGPSSDSIRLEWEIYRRVQDGGTASGSPHIISCFGFFPADSSKYPTETLELEYCPNGTLRDRVRRDKTDRPLPSPAQLFRWAFQIADAVRFIHAKGVWHGDLKLANALLDANGDIKMGDYSASVIVDPEPGSTWYPTKPPRNQTAYRPPDLPTGIATEVFGFGAALFEMWTGKQPYEELFREDLSHCKGLRDLYLQRKFPQLDESVMPAKVIKKCWNMVYENFEQIKNELEEEKIRLVLDG</sequence>
<dbReference type="OrthoDB" id="1668230at2759"/>
<gene>
    <name evidence="3" type="ORF">BDY21DRAFT_369389</name>
</gene>
<dbReference type="GO" id="GO:0005524">
    <property type="term" value="F:ATP binding"/>
    <property type="evidence" value="ECO:0007669"/>
    <property type="project" value="InterPro"/>
</dbReference>
<dbReference type="PANTHER" id="PTHR23257:SF963">
    <property type="entry name" value="AT08303P"/>
    <property type="match status" value="1"/>
</dbReference>
<name>A0A6A6P8S7_9PEZI</name>
<reference evidence="3" key="1">
    <citation type="journal article" date="2020" name="Stud. Mycol.">
        <title>101 Dothideomycetes genomes: a test case for predicting lifestyles and emergence of pathogens.</title>
        <authorList>
            <person name="Haridas S."/>
            <person name="Albert R."/>
            <person name="Binder M."/>
            <person name="Bloem J."/>
            <person name="Labutti K."/>
            <person name="Salamov A."/>
            <person name="Andreopoulos B."/>
            <person name="Baker S."/>
            <person name="Barry K."/>
            <person name="Bills G."/>
            <person name="Bluhm B."/>
            <person name="Cannon C."/>
            <person name="Castanera R."/>
            <person name="Culley D."/>
            <person name="Daum C."/>
            <person name="Ezra D."/>
            <person name="Gonzalez J."/>
            <person name="Henrissat B."/>
            <person name="Kuo A."/>
            <person name="Liang C."/>
            <person name="Lipzen A."/>
            <person name="Lutzoni F."/>
            <person name="Magnuson J."/>
            <person name="Mondo S."/>
            <person name="Nolan M."/>
            <person name="Ohm R."/>
            <person name="Pangilinan J."/>
            <person name="Park H.-J."/>
            <person name="Ramirez L."/>
            <person name="Alfaro M."/>
            <person name="Sun H."/>
            <person name="Tritt A."/>
            <person name="Yoshinaga Y."/>
            <person name="Zwiers L.-H."/>
            <person name="Turgeon B."/>
            <person name="Goodwin S."/>
            <person name="Spatafora J."/>
            <person name="Crous P."/>
            <person name="Grigoriev I."/>
        </authorList>
    </citation>
    <scope>NUCLEOTIDE SEQUENCE</scope>
    <source>
        <strain evidence="3">ATCC 16933</strain>
    </source>
</reference>
<dbReference type="GO" id="GO:0005737">
    <property type="term" value="C:cytoplasm"/>
    <property type="evidence" value="ECO:0007669"/>
    <property type="project" value="TreeGrafter"/>
</dbReference>
<evidence type="ECO:0000313" key="4">
    <source>
        <dbReference type="Proteomes" id="UP000799766"/>
    </source>
</evidence>
<keyword evidence="3" id="KW-0808">Transferase</keyword>
<dbReference type="AlphaFoldDB" id="A0A6A6P8S7"/>
<accession>A0A6A6P8S7</accession>
<dbReference type="CDD" id="cd00180">
    <property type="entry name" value="PKc"/>
    <property type="match status" value="1"/>
</dbReference>
<evidence type="ECO:0000259" key="2">
    <source>
        <dbReference type="PROSITE" id="PS50011"/>
    </source>
</evidence>
<keyword evidence="3" id="KW-0418">Kinase</keyword>
<dbReference type="GO" id="GO:0007165">
    <property type="term" value="P:signal transduction"/>
    <property type="evidence" value="ECO:0007669"/>
    <property type="project" value="TreeGrafter"/>
</dbReference>
<dbReference type="EMBL" id="MU001673">
    <property type="protein sequence ID" value="KAF2460360.1"/>
    <property type="molecule type" value="Genomic_DNA"/>
</dbReference>
<feature type="domain" description="Protein kinase" evidence="2">
    <location>
        <begin position="35"/>
        <end position="308"/>
    </location>
</feature>
<dbReference type="InterPro" id="IPR011009">
    <property type="entry name" value="Kinase-like_dom_sf"/>
</dbReference>
<dbReference type="InterPro" id="IPR050167">
    <property type="entry name" value="Ser_Thr_protein_kinase"/>
</dbReference>
<dbReference type="PANTHER" id="PTHR23257">
    <property type="entry name" value="SERINE-THREONINE PROTEIN KINASE"/>
    <property type="match status" value="1"/>
</dbReference>
<evidence type="ECO:0000313" key="3">
    <source>
        <dbReference type="EMBL" id="KAF2460360.1"/>
    </source>
</evidence>
<keyword evidence="4" id="KW-1185">Reference proteome</keyword>
<proteinExistence type="predicted"/>
<dbReference type="Pfam" id="PF00069">
    <property type="entry name" value="Pkinase"/>
    <property type="match status" value="1"/>
</dbReference>
<dbReference type="Gene3D" id="1.10.510.10">
    <property type="entry name" value="Transferase(Phosphotransferase) domain 1"/>
    <property type="match status" value="1"/>
</dbReference>
<dbReference type="GO" id="GO:0004672">
    <property type="term" value="F:protein kinase activity"/>
    <property type="evidence" value="ECO:0007669"/>
    <property type="project" value="InterPro"/>
</dbReference>
<organism evidence="3 4">
    <name type="scientific">Lineolata rhizophorae</name>
    <dbReference type="NCBI Taxonomy" id="578093"/>
    <lineage>
        <taxon>Eukaryota</taxon>
        <taxon>Fungi</taxon>
        <taxon>Dikarya</taxon>
        <taxon>Ascomycota</taxon>
        <taxon>Pezizomycotina</taxon>
        <taxon>Dothideomycetes</taxon>
        <taxon>Dothideomycetes incertae sedis</taxon>
        <taxon>Lineolatales</taxon>
        <taxon>Lineolataceae</taxon>
        <taxon>Lineolata</taxon>
    </lineage>
</organism>
<dbReference type="SMART" id="SM00220">
    <property type="entry name" value="S_TKc"/>
    <property type="match status" value="1"/>
</dbReference>
<protein>
    <submittedName>
        <fullName evidence="3">Kinase-like domain-containing protein</fullName>
    </submittedName>
</protein>